<sequence length="381" mass="42810">MTILDLPDDILFAFTRHFGICDVLALRLTCKTLYRIMECRSVWLDAAKSIVQSLPFSSSVQQALPSMPLEDLKRLVLRDNRVENAWTRGSDRRRLWRHPGQSDAGLIALLPGGEWMVEATAYKLRLRKIGESTSAITTEVCLPHSGLWISSCDIEYSVRGEPLIVIRFGRSSFDTIQIYHVETRPPSIILLLERVSAPFAEDLSVINPLMDPSPTPRVQNASPLWIHRWDNEVPCVVSPTLVGFGTTHFSPIVFRNWDCDADRSSPFVHIVDVSPNGDISHSAVSFPDECQLVPFGMGLRRSVSRDESVSNELRLRCASFSPSLRSPNGRYTRENFRSETLNFPGLGMASCCVFDEISGRVVLQGDDRGIEKDFLMVIDVQ</sequence>
<protein>
    <recommendedName>
        <fullName evidence="1">F-box domain-containing protein</fullName>
    </recommendedName>
</protein>
<accession>A0A067Q4H9</accession>
<reference evidence="3" key="1">
    <citation type="journal article" date="2014" name="Proc. Natl. Acad. Sci. U.S.A.">
        <title>Extensive sampling of basidiomycete genomes demonstrates inadequacy of the white-rot/brown-rot paradigm for wood decay fungi.</title>
        <authorList>
            <person name="Riley R."/>
            <person name="Salamov A.A."/>
            <person name="Brown D.W."/>
            <person name="Nagy L.G."/>
            <person name="Floudas D."/>
            <person name="Held B.W."/>
            <person name="Levasseur A."/>
            <person name="Lombard V."/>
            <person name="Morin E."/>
            <person name="Otillar R."/>
            <person name="Lindquist E.A."/>
            <person name="Sun H."/>
            <person name="LaButti K.M."/>
            <person name="Schmutz J."/>
            <person name="Jabbour D."/>
            <person name="Luo H."/>
            <person name="Baker S.E."/>
            <person name="Pisabarro A.G."/>
            <person name="Walton J.D."/>
            <person name="Blanchette R.A."/>
            <person name="Henrissat B."/>
            <person name="Martin F."/>
            <person name="Cullen D."/>
            <person name="Hibbett D.S."/>
            <person name="Grigoriev I.V."/>
        </authorList>
    </citation>
    <scope>NUCLEOTIDE SEQUENCE [LARGE SCALE GENOMIC DNA]</scope>
    <source>
        <strain evidence="3">MUCL 33604</strain>
    </source>
</reference>
<dbReference type="HOGENOM" id="CLU_601376_0_0_1"/>
<dbReference type="OrthoDB" id="3034290at2759"/>
<evidence type="ECO:0000313" key="3">
    <source>
        <dbReference type="Proteomes" id="UP000027265"/>
    </source>
</evidence>
<keyword evidence="3" id="KW-1185">Reference proteome</keyword>
<evidence type="ECO:0000313" key="2">
    <source>
        <dbReference type="EMBL" id="KDQ61899.1"/>
    </source>
</evidence>
<dbReference type="AlphaFoldDB" id="A0A067Q4H9"/>
<dbReference type="InParanoid" id="A0A067Q4H9"/>
<organism evidence="2 3">
    <name type="scientific">Jaapia argillacea MUCL 33604</name>
    <dbReference type="NCBI Taxonomy" id="933084"/>
    <lineage>
        <taxon>Eukaryota</taxon>
        <taxon>Fungi</taxon>
        <taxon>Dikarya</taxon>
        <taxon>Basidiomycota</taxon>
        <taxon>Agaricomycotina</taxon>
        <taxon>Agaricomycetes</taxon>
        <taxon>Agaricomycetidae</taxon>
        <taxon>Jaapiales</taxon>
        <taxon>Jaapiaceae</taxon>
        <taxon>Jaapia</taxon>
    </lineage>
</organism>
<dbReference type="InterPro" id="IPR001810">
    <property type="entry name" value="F-box_dom"/>
</dbReference>
<dbReference type="Proteomes" id="UP000027265">
    <property type="component" value="Unassembled WGS sequence"/>
</dbReference>
<dbReference type="PROSITE" id="PS50181">
    <property type="entry name" value="FBOX"/>
    <property type="match status" value="1"/>
</dbReference>
<proteinExistence type="predicted"/>
<feature type="domain" description="F-box" evidence="1">
    <location>
        <begin position="1"/>
        <end position="46"/>
    </location>
</feature>
<name>A0A067Q4H9_9AGAM</name>
<gene>
    <name evidence="2" type="ORF">JAAARDRAFT_705691</name>
</gene>
<dbReference type="Pfam" id="PF00646">
    <property type="entry name" value="F-box"/>
    <property type="match status" value="1"/>
</dbReference>
<evidence type="ECO:0000259" key="1">
    <source>
        <dbReference type="PROSITE" id="PS50181"/>
    </source>
</evidence>
<dbReference type="EMBL" id="KL197712">
    <property type="protein sequence ID" value="KDQ61899.1"/>
    <property type="molecule type" value="Genomic_DNA"/>
</dbReference>